<gene>
    <name evidence="6" type="ORF">FOB44_14440</name>
    <name evidence="5" type="ORF">OK18_07505</name>
</gene>
<reference evidence="6 8" key="2">
    <citation type="submission" date="2019-09" db="EMBL/GenBank/DDBJ databases">
        <title>FDA dAtabase for Regulatory Grade micrObial Sequences (FDA-ARGOS): Supporting development and validation of Infectious Disease Dx tests.</title>
        <authorList>
            <person name="Sciortino C."/>
            <person name="Tallon L."/>
            <person name="Sadzewicz L."/>
            <person name="Vavikolanu K."/>
            <person name="Mehta A."/>
            <person name="Aluvathingal J."/>
            <person name="Nadendla S."/>
            <person name="Nandy P."/>
            <person name="Geyer C."/>
            <person name="Yan Y."/>
            <person name="Sichtig H."/>
        </authorList>
    </citation>
    <scope>NUCLEOTIDE SEQUENCE [LARGE SCALE GENOMIC DNA]</scope>
    <source>
        <strain evidence="6 8">FDAARGOS_636</strain>
    </source>
</reference>
<dbReference type="STRING" id="1324352.OK18_07505"/>
<dbReference type="Pfam" id="PF07675">
    <property type="entry name" value="Cleaved_Adhesin"/>
    <property type="match status" value="1"/>
</dbReference>
<dbReference type="KEGG" id="cgn:OK18_07505"/>
<protein>
    <submittedName>
        <fullName evidence="6">T9SS type A sorting domain-containing protein</fullName>
    </submittedName>
</protein>
<evidence type="ECO:0000313" key="8">
    <source>
        <dbReference type="Proteomes" id="UP000501570"/>
    </source>
</evidence>
<organism evidence="5 7">
    <name type="scientific">Chryseobacterium gallinarum</name>
    <dbReference type="NCBI Taxonomy" id="1324352"/>
    <lineage>
        <taxon>Bacteria</taxon>
        <taxon>Pseudomonadati</taxon>
        <taxon>Bacteroidota</taxon>
        <taxon>Flavobacteriia</taxon>
        <taxon>Flavobacteriales</taxon>
        <taxon>Weeksellaceae</taxon>
        <taxon>Chryseobacterium group</taxon>
        <taxon>Chryseobacterium</taxon>
    </lineage>
</organism>
<accession>A0A0G3M657</accession>
<dbReference type="InterPro" id="IPR013320">
    <property type="entry name" value="ConA-like_dom_sf"/>
</dbReference>
<name>A0A0G3M657_CHRGL</name>
<dbReference type="InterPro" id="IPR026444">
    <property type="entry name" value="Secre_tail"/>
</dbReference>
<evidence type="ECO:0000259" key="3">
    <source>
        <dbReference type="Pfam" id="PF07675"/>
    </source>
</evidence>
<dbReference type="NCBIfam" id="NF038128">
    <property type="entry name" value="choice_anch_J"/>
    <property type="match status" value="1"/>
</dbReference>
<dbReference type="GO" id="GO:0005975">
    <property type="term" value="P:carbohydrate metabolic process"/>
    <property type="evidence" value="ECO:0007669"/>
    <property type="project" value="UniProtKB-ARBA"/>
</dbReference>
<dbReference type="EMBL" id="CP050995">
    <property type="protein sequence ID" value="QIY91780.1"/>
    <property type="molecule type" value="Genomic_DNA"/>
</dbReference>
<evidence type="ECO:0000313" key="7">
    <source>
        <dbReference type="Proteomes" id="UP000035213"/>
    </source>
</evidence>
<dbReference type="AlphaFoldDB" id="A0A0G3M657"/>
<evidence type="ECO:0000256" key="1">
    <source>
        <dbReference type="ARBA" id="ARBA00022729"/>
    </source>
</evidence>
<dbReference type="Pfam" id="PF18962">
    <property type="entry name" value="Por_Secre_tail"/>
    <property type="match status" value="1"/>
</dbReference>
<dbReference type="SUPFAM" id="SSF49899">
    <property type="entry name" value="Concanavalin A-like lectins/glucanases"/>
    <property type="match status" value="1"/>
</dbReference>
<sequence>MKKIYQLLMGLCLLPSGIVAQYTQSFDSATMPSDWTIINGGDPGTWKTWSTYDSNFNSPHSGSHFLGLKYGSTAHDDYAVSPAITITAGVSDKLTFWARNRGSGLAEKFDVRISTTTPTAAALTDTLAALVTPPETWTQYTYDLTPYAGQTIHIAFYSSTNDIWFVGIDDFEVSGNNLSVADVTKHKASVYPNPVKDILTIKSEGKISEISLFDLTGKLQKKEKMNSANATINVSDLSTGNYLLKIKEEGKEKIYKIIKE</sequence>
<feature type="domain" description="Cleaved adhesin" evidence="3">
    <location>
        <begin position="23"/>
        <end position="126"/>
    </location>
</feature>
<dbReference type="Proteomes" id="UP000501570">
    <property type="component" value="Chromosome"/>
</dbReference>
<feature type="chain" id="PRO_5044542514" evidence="2">
    <location>
        <begin position="21"/>
        <end position="260"/>
    </location>
</feature>
<keyword evidence="8" id="KW-1185">Reference proteome</keyword>
<dbReference type="PATRIC" id="fig|1324352.5.peg.1576"/>
<evidence type="ECO:0000313" key="6">
    <source>
        <dbReference type="EMBL" id="QIY91780.1"/>
    </source>
</evidence>
<evidence type="ECO:0000256" key="2">
    <source>
        <dbReference type="SAM" id="SignalP"/>
    </source>
</evidence>
<dbReference type="OrthoDB" id="951108at2"/>
<feature type="signal peptide" evidence="2">
    <location>
        <begin position="1"/>
        <end position="20"/>
    </location>
</feature>
<feature type="domain" description="Secretion system C-terminal sorting" evidence="4">
    <location>
        <begin position="190"/>
        <end position="258"/>
    </location>
</feature>
<evidence type="ECO:0000313" key="5">
    <source>
        <dbReference type="EMBL" id="AKK72492.1"/>
    </source>
</evidence>
<reference evidence="5 7" key="1">
    <citation type="submission" date="2014-11" db="EMBL/GenBank/DDBJ databases">
        <authorList>
            <person name="Park G.-S."/>
            <person name="Hong S.-J."/>
            <person name="Jung B.K."/>
            <person name="Khan A.R."/>
            <person name="Kwak Y."/>
            <person name="Shin J.-H."/>
        </authorList>
    </citation>
    <scope>NUCLEOTIDE SEQUENCE [LARGE SCALE GENOMIC DNA]</scope>
    <source>
        <strain evidence="5 7">DSM 27622</strain>
    </source>
</reference>
<dbReference type="NCBIfam" id="TIGR04183">
    <property type="entry name" value="Por_Secre_tail"/>
    <property type="match status" value="1"/>
</dbReference>
<dbReference type="EMBL" id="CP009928">
    <property type="protein sequence ID" value="AKK72492.1"/>
    <property type="molecule type" value="Genomic_DNA"/>
</dbReference>
<dbReference type="RefSeq" id="WP_053327605.1">
    <property type="nucleotide sequence ID" value="NZ_CP009928.1"/>
</dbReference>
<dbReference type="GO" id="GO:0004553">
    <property type="term" value="F:hydrolase activity, hydrolyzing O-glycosyl compounds"/>
    <property type="evidence" value="ECO:0007669"/>
    <property type="project" value="UniProtKB-ARBA"/>
</dbReference>
<keyword evidence="1 2" id="KW-0732">Signal</keyword>
<dbReference type="Gene3D" id="2.60.120.200">
    <property type="match status" value="1"/>
</dbReference>
<evidence type="ECO:0000259" key="4">
    <source>
        <dbReference type="Pfam" id="PF18962"/>
    </source>
</evidence>
<dbReference type="Proteomes" id="UP000035213">
    <property type="component" value="Chromosome"/>
</dbReference>
<dbReference type="InterPro" id="IPR011628">
    <property type="entry name" value="Cleaved_adhesin"/>
</dbReference>
<proteinExistence type="predicted"/>